<accession>A0A1M7SNE6</accession>
<protein>
    <recommendedName>
        <fullName evidence="2">Anti-sigma factor NepR domain-containing protein</fullName>
    </recommendedName>
</protein>
<gene>
    <name evidence="3" type="ORF">SAMN02745193_02080</name>
</gene>
<feature type="region of interest" description="Disordered" evidence="1">
    <location>
        <begin position="1"/>
        <end position="22"/>
    </location>
</feature>
<dbReference type="AlphaFoldDB" id="A0A1M7SNE6"/>
<evidence type="ECO:0000259" key="2">
    <source>
        <dbReference type="Pfam" id="PF18557"/>
    </source>
</evidence>
<proteinExistence type="predicted"/>
<sequence>MVADRKQPTSDPGAPRRAPEWADGLKQLYDSVVEEELPDSFKDLLARLDEVDPKRGPVQASDPAQSPDGRGGRP</sequence>
<dbReference type="OrthoDB" id="7510396at2"/>
<dbReference type="Pfam" id="PF18557">
    <property type="entry name" value="NepR"/>
    <property type="match status" value="1"/>
</dbReference>
<evidence type="ECO:0000313" key="4">
    <source>
        <dbReference type="Proteomes" id="UP000184391"/>
    </source>
</evidence>
<evidence type="ECO:0000313" key="3">
    <source>
        <dbReference type="EMBL" id="SHN60032.1"/>
    </source>
</evidence>
<dbReference type="Proteomes" id="UP000184391">
    <property type="component" value="Unassembled WGS sequence"/>
</dbReference>
<reference evidence="4" key="1">
    <citation type="submission" date="2016-12" db="EMBL/GenBank/DDBJ databases">
        <authorList>
            <person name="Varghese N."/>
            <person name="Submissions S."/>
        </authorList>
    </citation>
    <scope>NUCLEOTIDE SEQUENCE [LARGE SCALE GENOMIC DNA]</scope>
    <source>
        <strain evidence="4">DSM 11032</strain>
    </source>
</reference>
<organism evidence="3 4">
    <name type="scientific">Erythrobacter sanguineus</name>
    <dbReference type="NCBI Taxonomy" id="198312"/>
    <lineage>
        <taxon>Bacteria</taxon>
        <taxon>Pseudomonadati</taxon>
        <taxon>Pseudomonadota</taxon>
        <taxon>Alphaproteobacteria</taxon>
        <taxon>Sphingomonadales</taxon>
        <taxon>Erythrobacteraceae</taxon>
        <taxon>Erythrobacter/Porphyrobacter group</taxon>
        <taxon>Erythrobacter</taxon>
    </lineage>
</organism>
<feature type="region of interest" description="Disordered" evidence="1">
    <location>
        <begin position="48"/>
        <end position="74"/>
    </location>
</feature>
<dbReference type="EMBL" id="FRDF01000011">
    <property type="protein sequence ID" value="SHN60032.1"/>
    <property type="molecule type" value="Genomic_DNA"/>
</dbReference>
<feature type="domain" description="Anti-sigma factor NepR" evidence="2">
    <location>
        <begin position="19"/>
        <end position="50"/>
    </location>
</feature>
<evidence type="ECO:0000256" key="1">
    <source>
        <dbReference type="SAM" id="MobiDB-lite"/>
    </source>
</evidence>
<dbReference type="RefSeq" id="WP_072674836.1">
    <property type="nucleotide sequence ID" value="NZ_FRDF01000011.1"/>
</dbReference>
<dbReference type="STRING" id="198312.SAMN02745193_02080"/>
<keyword evidence="4" id="KW-1185">Reference proteome</keyword>
<name>A0A1M7SNE6_9SPHN</name>
<dbReference type="InterPro" id="IPR041649">
    <property type="entry name" value="NepR"/>
</dbReference>